<evidence type="ECO:0000313" key="1">
    <source>
        <dbReference type="EMBL" id="VVE26937.1"/>
    </source>
</evidence>
<keyword evidence="2" id="KW-1185">Reference proteome</keyword>
<sequence length="271" mass="29259">MPNVPIPGSVPSLVAPSLGSVWDGLSTHLIASFYEVAKTGEDSWGQIAEKTDPIVVRGPLVDSNLEAVLNWQSPFEQAGPESKAPALFAMLQSGALQPIVDSLNPFKQKSASDPQAQQQAVTFLKQFEGRTGITKLNSTQVFNGMPPVKITVTVLFRAWRDAASEVEAPFNKLMEWALPIELAKDGSLLSRAAETAKGTMGYVEALLPSKSPTRIAMKYKGRLYSPLVIESIGMPMNSPVDANGKYVELAVPMTLCTLTALDRADWAKVTK</sequence>
<name>A0A5E4WPN7_9BURK</name>
<organism evidence="1 2">
    <name type="scientific">Pandoraea communis</name>
    <dbReference type="NCBI Taxonomy" id="2508297"/>
    <lineage>
        <taxon>Bacteria</taxon>
        <taxon>Pseudomonadati</taxon>
        <taxon>Pseudomonadota</taxon>
        <taxon>Betaproteobacteria</taxon>
        <taxon>Burkholderiales</taxon>
        <taxon>Burkholderiaceae</taxon>
        <taxon>Pandoraea</taxon>
    </lineage>
</organism>
<evidence type="ECO:0000313" key="2">
    <source>
        <dbReference type="Proteomes" id="UP000383971"/>
    </source>
</evidence>
<dbReference type="Proteomes" id="UP000383971">
    <property type="component" value="Unassembled WGS sequence"/>
</dbReference>
<proteinExistence type="predicted"/>
<accession>A0A5E4WPN7</accession>
<protein>
    <submittedName>
        <fullName evidence="1">Uncharacterized protein</fullName>
    </submittedName>
</protein>
<dbReference type="EMBL" id="CABPSE010000012">
    <property type="protein sequence ID" value="VVE26937.1"/>
    <property type="molecule type" value="Genomic_DNA"/>
</dbReference>
<gene>
    <name evidence="1" type="ORF">PCO31111_03450</name>
</gene>
<dbReference type="AlphaFoldDB" id="A0A5E4WPN7"/>
<reference evidence="1 2" key="1">
    <citation type="submission" date="2019-08" db="EMBL/GenBank/DDBJ databases">
        <authorList>
            <person name="Peeters C."/>
        </authorList>
    </citation>
    <scope>NUCLEOTIDE SEQUENCE [LARGE SCALE GENOMIC DNA]</scope>
    <source>
        <strain evidence="1 2">LMG 31111</strain>
    </source>
</reference>
<dbReference type="RefSeq" id="WP_150585979.1">
    <property type="nucleotide sequence ID" value="NZ_CABPSE010000012.1"/>
</dbReference>